<dbReference type="Gene3D" id="3.90.180.10">
    <property type="entry name" value="Medium-chain alcohol dehydrogenases, catalytic domain"/>
    <property type="match status" value="1"/>
</dbReference>
<dbReference type="GO" id="GO:0006633">
    <property type="term" value="P:fatty acid biosynthetic process"/>
    <property type="evidence" value="ECO:0007669"/>
    <property type="project" value="TreeGrafter"/>
</dbReference>
<protein>
    <submittedName>
        <fullName evidence="11">Reducing polyketide synthase</fullName>
    </submittedName>
</protein>
<dbReference type="PROSITE" id="PS50075">
    <property type="entry name" value="CARRIER"/>
    <property type="match status" value="1"/>
</dbReference>
<dbReference type="SMART" id="SM00823">
    <property type="entry name" value="PKS_PP"/>
    <property type="match status" value="1"/>
</dbReference>
<evidence type="ECO:0000256" key="3">
    <source>
        <dbReference type="ARBA" id="ARBA00022553"/>
    </source>
</evidence>
<evidence type="ECO:0000256" key="7">
    <source>
        <dbReference type="PROSITE-ProRule" id="PRU01363"/>
    </source>
</evidence>
<dbReference type="PROSITE" id="PS00012">
    <property type="entry name" value="PHOSPHOPANTETHEINE"/>
    <property type="match status" value="1"/>
</dbReference>
<dbReference type="Pfam" id="PF13602">
    <property type="entry name" value="ADH_zinc_N_2"/>
    <property type="match status" value="1"/>
</dbReference>
<dbReference type="CDD" id="cd00833">
    <property type="entry name" value="PKS"/>
    <property type="match status" value="1"/>
</dbReference>
<dbReference type="Gene3D" id="1.10.1200.10">
    <property type="entry name" value="ACP-like"/>
    <property type="match status" value="1"/>
</dbReference>
<evidence type="ECO:0000259" key="8">
    <source>
        <dbReference type="PROSITE" id="PS50075"/>
    </source>
</evidence>
<dbReference type="Gene3D" id="3.40.50.720">
    <property type="entry name" value="NAD(P)-binding Rossmann-like Domain"/>
    <property type="match status" value="3"/>
</dbReference>
<dbReference type="GO" id="GO:0016491">
    <property type="term" value="F:oxidoreductase activity"/>
    <property type="evidence" value="ECO:0007669"/>
    <property type="project" value="UniProtKB-KW"/>
</dbReference>
<dbReference type="InterPro" id="IPR011032">
    <property type="entry name" value="GroES-like_sf"/>
</dbReference>
<dbReference type="SUPFAM" id="SSF55048">
    <property type="entry name" value="Probable ACP-binding domain of malonyl-CoA ACP transacylase"/>
    <property type="match status" value="1"/>
</dbReference>
<dbReference type="InterPro" id="IPR056501">
    <property type="entry name" value="NAD-bd_HRPKS_sdrA"/>
</dbReference>
<dbReference type="Pfam" id="PF00109">
    <property type="entry name" value="ketoacyl-synt"/>
    <property type="match status" value="1"/>
</dbReference>
<comment type="caution">
    <text evidence="11">The sequence shown here is derived from an EMBL/GenBank/DDBJ whole genome shotgun (WGS) entry which is preliminary data.</text>
</comment>
<dbReference type="InterPro" id="IPR014030">
    <property type="entry name" value="Ketoacyl_synth_N"/>
</dbReference>
<dbReference type="GO" id="GO:0004312">
    <property type="term" value="F:fatty acid synthase activity"/>
    <property type="evidence" value="ECO:0007669"/>
    <property type="project" value="TreeGrafter"/>
</dbReference>
<keyword evidence="4" id="KW-0808">Transferase</keyword>
<dbReference type="InterPro" id="IPR014043">
    <property type="entry name" value="Acyl_transferase_dom"/>
</dbReference>
<accession>A0A167TES2</accession>
<dbReference type="Gene3D" id="3.40.47.10">
    <property type="match status" value="1"/>
</dbReference>
<dbReference type="Proteomes" id="UP000076874">
    <property type="component" value="Unassembled WGS sequence"/>
</dbReference>
<dbReference type="InterPro" id="IPR050091">
    <property type="entry name" value="PKS_NRPS_Biosynth_Enz"/>
</dbReference>
<dbReference type="SUPFAM" id="SSF51735">
    <property type="entry name" value="NAD(P)-binding Rossmann-fold domains"/>
    <property type="match status" value="2"/>
</dbReference>
<dbReference type="InterPro" id="IPR020843">
    <property type="entry name" value="ER"/>
</dbReference>
<dbReference type="InterPro" id="IPR013968">
    <property type="entry name" value="PKS_KR"/>
</dbReference>
<dbReference type="Pfam" id="PF21089">
    <property type="entry name" value="PKS_DH_N"/>
    <property type="match status" value="1"/>
</dbReference>
<dbReference type="InterPro" id="IPR009081">
    <property type="entry name" value="PP-bd_ACP"/>
</dbReference>
<dbReference type="STRING" id="1081102.A0A167TES2"/>
<keyword evidence="3" id="KW-0597">Phosphoprotein</keyword>
<dbReference type="GO" id="GO:1901336">
    <property type="term" value="P:lactone biosynthetic process"/>
    <property type="evidence" value="ECO:0007669"/>
    <property type="project" value="UniProtKB-ARBA"/>
</dbReference>
<comment type="pathway">
    <text evidence="1">Secondary metabolite biosynthesis.</text>
</comment>
<dbReference type="Gene3D" id="3.30.70.3290">
    <property type="match status" value="1"/>
</dbReference>
<dbReference type="InterPro" id="IPR020807">
    <property type="entry name" value="PKS_DH"/>
</dbReference>
<organism evidence="11 12">
    <name type="scientific">Niveomyces insectorum RCEF 264</name>
    <dbReference type="NCBI Taxonomy" id="1081102"/>
    <lineage>
        <taxon>Eukaryota</taxon>
        <taxon>Fungi</taxon>
        <taxon>Dikarya</taxon>
        <taxon>Ascomycota</taxon>
        <taxon>Pezizomycotina</taxon>
        <taxon>Sordariomycetes</taxon>
        <taxon>Hypocreomycetidae</taxon>
        <taxon>Hypocreales</taxon>
        <taxon>Cordycipitaceae</taxon>
        <taxon>Niveomyces</taxon>
    </lineage>
</organism>
<dbReference type="Pfam" id="PF02801">
    <property type="entry name" value="Ketoacyl-synt_C"/>
    <property type="match status" value="1"/>
</dbReference>
<evidence type="ECO:0000259" key="9">
    <source>
        <dbReference type="PROSITE" id="PS52004"/>
    </source>
</evidence>
<dbReference type="GO" id="GO:0031177">
    <property type="term" value="F:phosphopantetheine binding"/>
    <property type="evidence" value="ECO:0007669"/>
    <property type="project" value="InterPro"/>
</dbReference>
<dbReference type="SMART" id="SM00829">
    <property type="entry name" value="PKS_ER"/>
    <property type="match status" value="1"/>
</dbReference>
<feature type="domain" description="Carrier" evidence="8">
    <location>
        <begin position="2306"/>
        <end position="2383"/>
    </location>
</feature>
<dbReference type="InterPro" id="IPR036736">
    <property type="entry name" value="ACP-like_sf"/>
</dbReference>
<dbReference type="InterPro" id="IPR013154">
    <property type="entry name" value="ADH-like_N"/>
</dbReference>
<dbReference type="SMART" id="SM00825">
    <property type="entry name" value="PKS_KS"/>
    <property type="match status" value="1"/>
</dbReference>
<evidence type="ECO:0000313" key="12">
    <source>
        <dbReference type="Proteomes" id="UP000076874"/>
    </source>
</evidence>
<dbReference type="InterPro" id="IPR016036">
    <property type="entry name" value="Malonyl_transacylase_ACP-bd"/>
</dbReference>
<evidence type="ECO:0000313" key="11">
    <source>
        <dbReference type="EMBL" id="OAA60531.1"/>
    </source>
</evidence>
<dbReference type="InterPro" id="IPR049900">
    <property type="entry name" value="PKS_mFAS_DH"/>
</dbReference>
<dbReference type="Pfam" id="PF23114">
    <property type="entry name" value="NAD-bd_HRPKS_sdrA"/>
    <property type="match status" value="1"/>
</dbReference>
<dbReference type="InterPro" id="IPR014031">
    <property type="entry name" value="Ketoacyl_synth_C"/>
</dbReference>
<dbReference type="InterPro" id="IPR020841">
    <property type="entry name" value="PKS_Beta-ketoAc_synthase_dom"/>
</dbReference>
<dbReference type="InterPro" id="IPR036291">
    <property type="entry name" value="NAD(P)-bd_dom_sf"/>
</dbReference>
<evidence type="ECO:0000259" key="10">
    <source>
        <dbReference type="PROSITE" id="PS52019"/>
    </source>
</evidence>
<dbReference type="Pfam" id="PF08659">
    <property type="entry name" value="KR"/>
    <property type="match status" value="1"/>
</dbReference>
<keyword evidence="6" id="KW-0511">Multifunctional enzyme</keyword>
<dbReference type="InterPro" id="IPR016039">
    <property type="entry name" value="Thiolase-like"/>
</dbReference>
<dbReference type="FunFam" id="3.40.50.720:FF:000209">
    <property type="entry name" value="Polyketide synthase Pks12"/>
    <property type="match status" value="1"/>
</dbReference>
<proteinExistence type="predicted"/>
<dbReference type="PROSITE" id="PS52004">
    <property type="entry name" value="KS3_2"/>
    <property type="match status" value="1"/>
</dbReference>
<evidence type="ECO:0000256" key="4">
    <source>
        <dbReference type="ARBA" id="ARBA00022679"/>
    </source>
</evidence>
<feature type="active site" description="Proton acceptor; for dehydratase activity" evidence="7">
    <location>
        <position position="976"/>
    </location>
</feature>
<dbReference type="InterPro" id="IPR001227">
    <property type="entry name" value="Ac_transferase_dom_sf"/>
</dbReference>
<dbReference type="GO" id="GO:0008270">
    <property type="term" value="F:zinc ion binding"/>
    <property type="evidence" value="ECO:0007669"/>
    <property type="project" value="InterPro"/>
</dbReference>
<dbReference type="InterPro" id="IPR057326">
    <property type="entry name" value="KR_dom"/>
</dbReference>
<dbReference type="InterPro" id="IPR002364">
    <property type="entry name" value="Quin_OxRdtase/zeta-crystal_CS"/>
</dbReference>
<dbReference type="SUPFAM" id="SSF47336">
    <property type="entry name" value="ACP-like"/>
    <property type="match status" value="1"/>
</dbReference>
<feature type="active site" description="Proton donor; for dehydratase activity" evidence="7">
    <location>
        <position position="1176"/>
    </location>
</feature>
<dbReference type="PROSITE" id="PS01162">
    <property type="entry name" value="QOR_ZETA_CRYSTAL"/>
    <property type="match status" value="1"/>
</dbReference>
<dbReference type="SUPFAM" id="SSF52151">
    <property type="entry name" value="FabD/lysophospholipase-like"/>
    <property type="match status" value="1"/>
</dbReference>
<sequence>MPSTSNPAHVPVAIVGLACRFPGEATSPSKFWDLLKNGRDAYSPTTDRYNADAFYHPQARNRQNVLATKGGHFLKQDPYAFDAAFFNITAAEAMALDPKQRIAMEVVYEALENAGKPLQNVAGTQTACYIGSSMSDYRDAVVRDFGHSPKYHILGTCEEMISNRVSHFLDIHGPSATIHTACSSSLVATHLGCQSLQSGESEMALVGGVGMIISPDGNMQLNNLGFLSPEGHSRSFDERADGYGRGEGCGILVLKRLDRALADGDTIRAGVTMPSRDAQAALIKYVYEAHNLEYRDTQYVEAHGTGTKAGDPAEVGALHRTIGQHATKARKLWVGSVKPNIGHLEAAAGVAGIIKGVLAMENGLIPPNIHFAKRNPAILDDWNIDIPTRLTPWPAAKSGRRMSVSGFGMGGTNGHVVLEAFTPWHTKLVDGGLANGPLANGATNGPANGSLRDFTAPRTTSHGGKRLFVFSSQDQAGFQRVGHALLEHLESLGPAVAASRDYAANLAHTLSVARSGLSWRACLLAENSVELQEKLSTELGGNATRTASSQPRIGFVFTGQGAQWARMGVELLDRPVFRTSITKSEAFLRELGCDWDPAAELRKDKDDARLGTPALSQPMCTVLQIALVDELCAWGVTPSRVVGHSSGEIAAAYSTGALSHRDAVAVAYFRGKVSAGLTHLQGGMMAVGCSAAEAKQLIAQTNLTGGGSSMVVSVACVNAPQSVTLSGDVAALDELRAVLDERGVFARRLQVDVAYHSAHMNAAVGEYAAALANLESAQPVVQGGRRQPEPIMVSSVTGGEVDGDLAGPYYWVRNLVSPVLFADAVKDVVAPADGDGTNAVDLLIEIGPHGALGGPIEQILTHHGIKNVGYHSMLTRGQNSLDQSLALAGQLFLQGLSLNVQNVNGDAHCRLLTDLPPYPWNHSKTFRADSRMHRELINQKHSTRSLIGAPLPTLAEHQHAWRSFIRLSEEPWLRGHTVGSTVLFPGAGIVSIVLEATQQLVDPGKTARAFRLRDVNLFAAMALTEDQATEVVVHLRPHLLATAGTTTTTPAGWWEFTVSSCVGTDQLRDNARGLVTIDYCESRSPQMAQEETLLDAARIADYHRIRAECPGTYAKEQFYQHMTKASWSYGALFQGVEDCHPGDGQTTFGIRLVDVGETFSRGQLARPFLVNAASLDAVFQSWLGATYKDGAFAFDKPFVPTSMGALEIAAGIPADAGYVLPGLCRAERYGFNELSADIAIFDKDLSTVVLSVHDFRTSELDMEAGKPEREGADVDPADITSEVRWDCALSLLQPEDVDHVVRAVASAERMNELLRLALHEYPAATVTEVILDAGDRANAVMARLPESVISPSRVRYAVVSAGDSNKQVLETLGTVQLLGEHGAPLPAAAALADLVVVSLGHRDADLVDRLVGLAMERLATPEARFIVASGDEATTARLAARGFEIFPNAEEGTALALHTARGAESLMSAGQRQKPEVVILHPSSTTSATKAFSSALHEALKDQDCAVRAKSWSDDLGITDVKGRVFVSLLELEAPMLDRLSARDFEHLRTVVLNCERLLWVTAGDNPALGMVDGFARCIRSEIAGATFQILHLSAATAGLQRGAALATQVLFSDGSDNEFREVDGRLQVARIHKSHEQNASVRAHLEDSTRLATLADQADGLRLIIGKPGLLDTLKFVTDERLLSPLPDDEVEIQVKATGLNFRDVMACMGIIPVPWLGQEASGVVTRTGGAVTGWKPGDRVSTIHVGTHATRIRVNHRGLARMPDAMSFEEAAAVPVVHMTAYYAFVTVAKLRRGQSVLIHAAAGGVGQAAIQLAKHMGLVVYATVGTEDKRSLLVEQYGIPDEHIFHSRDASFVKGISRVTDGRGVDCVLNSLSGELLRASFGCLATFGTFIEIGLRDITNNMRLDMRPFGKSTSFAFINNHTLYEEDRAAFYRVFHEAFQLVNEGVLRAPSPVTTYPIGQVDDAFRAMQQGKHRGKIVLSFRDDDAQAPVLFRARSSLKLNPDATYLFVGGLGGLGRSLAKEFVASGARHIAFLSRSGDSTPAARAVVDALAAAGAQVQVYRGDVADEASLVAAMARCAQDLPPVKGVIQMAMVLRDVVFEKMTYDEWTAPVGPKVQGSWNLHRYFGHERPLDFMVLCSSSSGVYGYPSQAQYAAGNTYQDALSHYRRARGLPSVSVNLGIMRDVGVLAETGTRGNIKLWEDVLGIREPAFHALMKSLINQQLRGSGDGPVQVCTGLGTADIMAAHGLARPEYFDDPRFGPLAVNTTVVTNDTATAAAGAGDGQKNPMASLASRLGRATSKDQATEIITDALVQKTAKILQMPPSEVDPGRPLYRYGVDSLVALEVRNWISREMKANMALLEILAAVPIESFAGKIAEKSKLVTVS</sequence>
<dbReference type="Pfam" id="PF23297">
    <property type="entry name" value="ACP_SdgA_C"/>
    <property type="match status" value="1"/>
</dbReference>
<dbReference type="CDD" id="cd05195">
    <property type="entry name" value="enoyl_red"/>
    <property type="match status" value="1"/>
</dbReference>
<dbReference type="SMART" id="SM00826">
    <property type="entry name" value="PKS_DH"/>
    <property type="match status" value="1"/>
</dbReference>
<dbReference type="EMBL" id="AZHD01000009">
    <property type="protein sequence ID" value="OAA60531.1"/>
    <property type="molecule type" value="Genomic_DNA"/>
</dbReference>
<dbReference type="Gene3D" id="3.40.366.10">
    <property type="entry name" value="Malonyl-Coenzyme A Acyl Carrier Protein, domain 2"/>
    <property type="match status" value="1"/>
</dbReference>
<evidence type="ECO:0000256" key="2">
    <source>
        <dbReference type="ARBA" id="ARBA00022450"/>
    </source>
</evidence>
<dbReference type="InterPro" id="IPR006162">
    <property type="entry name" value="Ppantetheine_attach_site"/>
</dbReference>
<evidence type="ECO:0000256" key="5">
    <source>
        <dbReference type="ARBA" id="ARBA00023002"/>
    </source>
</evidence>
<reference evidence="11 12" key="1">
    <citation type="journal article" date="2016" name="Genome Biol. Evol.">
        <title>Divergent and convergent evolution of fungal pathogenicity.</title>
        <authorList>
            <person name="Shang Y."/>
            <person name="Xiao G."/>
            <person name="Zheng P."/>
            <person name="Cen K."/>
            <person name="Zhan S."/>
            <person name="Wang C."/>
        </authorList>
    </citation>
    <scope>NUCLEOTIDE SEQUENCE [LARGE SCALE GENOMIC DNA]</scope>
    <source>
        <strain evidence="11 12">RCEF 264</strain>
    </source>
</reference>
<dbReference type="SUPFAM" id="SSF53901">
    <property type="entry name" value="Thiolase-like"/>
    <property type="match status" value="1"/>
</dbReference>
<dbReference type="InterPro" id="IPR049552">
    <property type="entry name" value="PKS_DH_N"/>
</dbReference>
<dbReference type="PANTHER" id="PTHR43775:SF29">
    <property type="entry name" value="ASPERFURANONE POLYKETIDE SYNTHASE AFOG-RELATED"/>
    <property type="match status" value="1"/>
</dbReference>
<evidence type="ECO:0000256" key="1">
    <source>
        <dbReference type="ARBA" id="ARBA00005179"/>
    </source>
</evidence>
<dbReference type="Pfam" id="PF14765">
    <property type="entry name" value="PS-DH"/>
    <property type="match status" value="1"/>
</dbReference>
<feature type="region of interest" description="C-terminal hotdog fold" evidence="7">
    <location>
        <begin position="1110"/>
        <end position="1266"/>
    </location>
</feature>
<feature type="domain" description="PKS/mFAS DH" evidence="10">
    <location>
        <begin position="944"/>
        <end position="1266"/>
    </location>
</feature>
<dbReference type="OrthoDB" id="329835at2759"/>
<name>A0A167TES2_9HYPO</name>
<dbReference type="InterPro" id="IPR042104">
    <property type="entry name" value="PKS_dehydratase_sf"/>
</dbReference>
<dbReference type="SUPFAM" id="SSF50129">
    <property type="entry name" value="GroES-like"/>
    <property type="match status" value="1"/>
</dbReference>
<feature type="domain" description="Ketosynthase family 3 (KS3)" evidence="9">
    <location>
        <begin position="9"/>
        <end position="420"/>
    </location>
</feature>
<dbReference type="InterPro" id="IPR016035">
    <property type="entry name" value="Acyl_Trfase/lysoPLipase"/>
</dbReference>
<dbReference type="Gene3D" id="3.10.129.110">
    <property type="entry name" value="Polyketide synthase dehydratase"/>
    <property type="match status" value="1"/>
</dbReference>
<keyword evidence="2" id="KW-0596">Phosphopantetheine</keyword>
<dbReference type="InterPro" id="IPR020806">
    <property type="entry name" value="PKS_PP-bd"/>
</dbReference>
<dbReference type="PROSITE" id="PS52019">
    <property type="entry name" value="PKS_MFAS_DH"/>
    <property type="match status" value="1"/>
</dbReference>
<dbReference type="GO" id="GO:0030639">
    <property type="term" value="P:polyketide biosynthetic process"/>
    <property type="evidence" value="ECO:0007669"/>
    <property type="project" value="UniProtKB-ARBA"/>
</dbReference>
<gene>
    <name evidence="11" type="ORF">SPI_05655</name>
</gene>
<dbReference type="Pfam" id="PF08240">
    <property type="entry name" value="ADH_N"/>
    <property type="match status" value="1"/>
</dbReference>
<dbReference type="Pfam" id="PF00698">
    <property type="entry name" value="Acyl_transf_1"/>
    <property type="match status" value="1"/>
</dbReference>
<dbReference type="SMART" id="SM00822">
    <property type="entry name" value="PKS_KR"/>
    <property type="match status" value="1"/>
</dbReference>
<feature type="region of interest" description="N-terminal hotdog fold" evidence="7">
    <location>
        <begin position="944"/>
        <end position="1082"/>
    </location>
</feature>
<dbReference type="InterPro" id="IPR049551">
    <property type="entry name" value="PKS_DH_C"/>
</dbReference>
<evidence type="ECO:0000256" key="6">
    <source>
        <dbReference type="ARBA" id="ARBA00023268"/>
    </source>
</evidence>
<keyword evidence="5" id="KW-0560">Oxidoreductase</keyword>
<keyword evidence="12" id="KW-1185">Reference proteome</keyword>
<dbReference type="SMART" id="SM00827">
    <property type="entry name" value="PKS_AT"/>
    <property type="match status" value="1"/>
</dbReference>
<dbReference type="PANTHER" id="PTHR43775">
    <property type="entry name" value="FATTY ACID SYNTHASE"/>
    <property type="match status" value="1"/>
</dbReference>